<sequence length="745" mass="83762">MDVVGAVPPPVPPKAKEEQKIVLEEPKIKNFMSFCQNLIPSSHDIEPKSVNISLNEHLTAGGPITIQKTWKNTSSAEPMFNNQTVVNSSEDIYENVNPSPQTTLMSIVRNCETPEKMTERRRKTPKIEVRQEDYKTVVKISVKETPSPEKSARDLHSPVGINITEISSGSACVSANEVTPDELVYENVNLSNRQCYENVVATSSTKIVPEECVYANFNQNFNIRDRSDKKQMGAEADYCNVNAKLDITCDQPVYENEFKFKKCSTRNWNDCDVEVKIDDAYENVESSNGFPIYVNENLYMNDKNKKIMEMKSNDFEKKTSHVELTLRNGISKEESNTMRDPCDSGTSSDVDSLPTFVQAKKGNVIVTIKTLQGCETNFKKEGIGHRRAESLTSSGVGVDSEESDDENSNISCDSLNSSDPYPLSNSDDHGYHTPNSEDKTGSPVNGSMSVYENIMKDQKVENECLTRKVTDTVEIMRTIERDRQTYLQQVLEPGDFDGYETLQVFEKRTLYVKKKPQPPPPSPPMSVNMQSQEDKVDKNNQKFLPKNLLQDIRSKNVRLASTYPNGESKQETKTSVAEVVLNLESTINKNQQKTETEVKETIPSHPSVKPPKKKGLDVEERTYEDRKLNAQSIKVNKICAMDLDADLFYKFHLSENFREDGSNDEETFAGIKDYLSREKSSAITSAKGTIRGVRNRVKAGIATFLQMQENKVRTRKKTGRVNLPPLDPIPNLGSVAVGRVLMAGR</sequence>
<accession>A0AAN8RVJ5</accession>
<feature type="region of interest" description="Disordered" evidence="1">
    <location>
        <begin position="513"/>
        <end position="532"/>
    </location>
</feature>
<organism evidence="2 3">
    <name type="scientific">Polyplax serrata</name>
    <name type="common">Common mouse louse</name>
    <dbReference type="NCBI Taxonomy" id="468196"/>
    <lineage>
        <taxon>Eukaryota</taxon>
        <taxon>Metazoa</taxon>
        <taxon>Ecdysozoa</taxon>
        <taxon>Arthropoda</taxon>
        <taxon>Hexapoda</taxon>
        <taxon>Insecta</taxon>
        <taxon>Pterygota</taxon>
        <taxon>Neoptera</taxon>
        <taxon>Paraneoptera</taxon>
        <taxon>Psocodea</taxon>
        <taxon>Troctomorpha</taxon>
        <taxon>Phthiraptera</taxon>
        <taxon>Anoplura</taxon>
        <taxon>Polyplacidae</taxon>
        <taxon>Polyplax</taxon>
    </lineage>
</organism>
<dbReference type="AlphaFoldDB" id="A0AAN8RVJ5"/>
<dbReference type="Proteomes" id="UP001372834">
    <property type="component" value="Unassembled WGS sequence"/>
</dbReference>
<protein>
    <submittedName>
        <fullName evidence="2">Uncharacterized protein</fullName>
    </submittedName>
</protein>
<feature type="region of interest" description="Disordered" evidence="1">
    <location>
        <begin position="328"/>
        <end position="349"/>
    </location>
</feature>
<reference evidence="2 3" key="1">
    <citation type="submission" date="2023-10" db="EMBL/GenBank/DDBJ databases">
        <title>Genomes of two closely related lineages of the louse Polyplax serrata with different host specificities.</title>
        <authorList>
            <person name="Martinu J."/>
            <person name="Tarabai H."/>
            <person name="Stefka J."/>
            <person name="Hypsa V."/>
        </authorList>
    </citation>
    <scope>NUCLEOTIDE SEQUENCE [LARGE SCALE GENOMIC DNA]</scope>
    <source>
        <strain evidence="2">HR10_N</strain>
    </source>
</reference>
<dbReference type="EMBL" id="JAWJWE010000037">
    <property type="protein sequence ID" value="KAK6626336.1"/>
    <property type="molecule type" value="Genomic_DNA"/>
</dbReference>
<feature type="compositionally biased region" description="Basic and acidic residues" evidence="1">
    <location>
        <begin position="330"/>
        <end position="342"/>
    </location>
</feature>
<feature type="compositionally biased region" description="Basic and acidic residues" evidence="1">
    <location>
        <begin position="426"/>
        <end position="440"/>
    </location>
</feature>
<evidence type="ECO:0000313" key="2">
    <source>
        <dbReference type="EMBL" id="KAK6626336.1"/>
    </source>
</evidence>
<proteinExistence type="predicted"/>
<gene>
    <name evidence="2" type="ORF">RUM43_006647</name>
</gene>
<feature type="compositionally biased region" description="Basic and acidic residues" evidence="1">
    <location>
        <begin position="592"/>
        <end position="602"/>
    </location>
</feature>
<feature type="region of interest" description="Disordered" evidence="1">
    <location>
        <begin position="387"/>
        <end position="448"/>
    </location>
</feature>
<evidence type="ECO:0000256" key="1">
    <source>
        <dbReference type="SAM" id="MobiDB-lite"/>
    </source>
</evidence>
<feature type="region of interest" description="Disordered" evidence="1">
    <location>
        <begin position="590"/>
        <end position="619"/>
    </location>
</feature>
<comment type="caution">
    <text evidence="2">The sequence shown here is derived from an EMBL/GenBank/DDBJ whole genome shotgun (WGS) entry which is preliminary data.</text>
</comment>
<name>A0AAN8RVJ5_POLSC</name>
<evidence type="ECO:0000313" key="3">
    <source>
        <dbReference type="Proteomes" id="UP001372834"/>
    </source>
</evidence>
<feature type="compositionally biased region" description="Polar residues" evidence="1">
    <location>
        <begin position="410"/>
        <end position="425"/>
    </location>
</feature>